<reference evidence="2" key="1">
    <citation type="journal article" date="2020" name="mSystems">
        <title>Genome- and Community-Level Interaction Insights into Carbon Utilization and Element Cycling Functions of Hydrothermarchaeota in Hydrothermal Sediment.</title>
        <authorList>
            <person name="Zhou Z."/>
            <person name="Liu Y."/>
            <person name="Xu W."/>
            <person name="Pan J."/>
            <person name="Luo Z.H."/>
            <person name="Li M."/>
        </authorList>
    </citation>
    <scope>NUCLEOTIDE SEQUENCE [LARGE SCALE GENOMIC DNA]</scope>
    <source>
        <strain evidence="2">SpSt-418</strain>
    </source>
</reference>
<feature type="transmembrane region" description="Helical" evidence="1">
    <location>
        <begin position="20"/>
        <end position="38"/>
    </location>
</feature>
<keyword evidence="1" id="KW-1133">Transmembrane helix</keyword>
<proteinExistence type="predicted"/>
<dbReference type="AlphaFoldDB" id="A0A7C3PIZ6"/>
<evidence type="ECO:0000313" key="2">
    <source>
        <dbReference type="EMBL" id="HFM98956.1"/>
    </source>
</evidence>
<protein>
    <submittedName>
        <fullName evidence="2">Uncharacterized protein</fullName>
    </submittedName>
</protein>
<organism evidence="2">
    <name type="scientific">Oscillatoriales cyanobacterium SpSt-418</name>
    <dbReference type="NCBI Taxonomy" id="2282169"/>
    <lineage>
        <taxon>Bacteria</taxon>
        <taxon>Bacillati</taxon>
        <taxon>Cyanobacteriota</taxon>
        <taxon>Cyanophyceae</taxon>
        <taxon>Oscillatoriophycideae</taxon>
        <taxon>Oscillatoriales</taxon>
    </lineage>
</organism>
<gene>
    <name evidence="2" type="ORF">ENR64_14605</name>
</gene>
<name>A0A7C3PIZ6_9CYAN</name>
<keyword evidence="1" id="KW-0472">Membrane</keyword>
<keyword evidence="1" id="KW-0812">Transmembrane</keyword>
<sequence length="59" mass="6490">MQSGSSSSNSLDRPRSHFGNFFGTVIALLTLVLPLVIINHYSGIRDSSPSTYPTPRLRK</sequence>
<accession>A0A7C3PIZ6</accession>
<comment type="caution">
    <text evidence="2">The sequence shown here is derived from an EMBL/GenBank/DDBJ whole genome shotgun (WGS) entry which is preliminary data.</text>
</comment>
<dbReference type="EMBL" id="DSRU01000216">
    <property type="protein sequence ID" value="HFM98956.1"/>
    <property type="molecule type" value="Genomic_DNA"/>
</dbReference>
<evidence type="ECO:0000256" key="1">
    <source>
        <dbReference type="SAM" id="Phobius"/>
    </source>
</evidence>